<accession>A0A1B6F1D8</accession>
<evidence type="ECO:0000259" key="12">
    <source>
        <dbReference type="SMART" id="SM01181"/>
    </source>
</evidence>
<organism evidence="13">
    <name type="scientific">Cuerna arida</name>
    <dbReference type="NCBI Taxonomy" id="1464854"/>
    <lineage>
        <taxon>Eukaryota</taxon>
        <taxon>Metazoa</taxon>
        <taxon>Ecdysozoa</taxon>
        <taxon>Arthropoda</taxon>
        <taxon>Hexapoda</taxon>
        <taxon>Insecta</taxon>
        <taxon>Pterygota</taxon>
        <taxon>Neoptera</taxon>
        <taxon>Paraneoptera</taxon>
        <taxon>Hemiptera</taxon>
        <taxon>Auchenorrhyncha</taxon>
        <taxon>Membracoidea</taxon>
        <taxon>Cicadellidae</taxon>
        <taxon>Cicadellinae</taxon>
        <taxon>Proconiini</taxon>
        <taxon>Cuerna</taxon>
    </lineage>
</organism>
<sequence length="449" mass="50377">MDILHSNSDTMQRRWSHVKKVLERSGPFCHPDFEPSPETLNFLMNTCKLLVIGAGGLGCELLKDMALMGFREIHVIDMDTIDLSNLNRQFLFRRKDIGLSKAEVAAEFINKRVPGCNVIPHFKKIQDFDEAFYRQFHIVISGLDSVVARRWINGMLLSLLSYDENGDLDQSTIIPLIDGGTEGFKGNARVILPGMSACVECTLDLYPPQVTYPLCTIANTPRLPEHCIEYVKVILWPKENPFEAAIDGDDPNHVNWIYEKSFERASQFSISGVTYRLVQGVVKNIIPAVSSTNAVIAAACTTEVFKIATSCCMPINNYMVFNDVDGIYTYTYGAEKKEDCLACSQIPKCLEVSSGEIKLQDLIDHLCEDAKYQMRSPGITAFINGKNRTLYLPHVASIEEQTRENLKKTLMELGLRSGSEIMVADQTSPNTIVFNLKFKCESDIKMVEA</sequence>
<dbReference type="InterPro" id="IPR035985">
    <property type="entry name" value="Ubiquitin-activating_enz"/>
</dbReference>
<dbReference type="PANTHER" id="PTHR10953:SF6">
    <property type="entry name" value="NEDD8-ACTIVATING ENZYME E1 CATALYTIC SUBUNIT"/>
    <property type="match status" value="1"/>
</dbReference>
<dbReference type="PANTHER" id="PTHR10953">
    <property type="entry name" value="UBIQUITIN-ACTIVATING ENZYME E1"/>
    <property type="match status" value="1"/>
</dbReference>
<dbReference type="SUPFAM" id="SSF69572">
    <property type="entry name" value="Activating enzymes of the ubiquitin-like proteins"/>
    <property type="match status" value="1"/>
</dbReference>
<dbReference type="GO" id="GO:0005524">
    <property type="term" value="F:ATP binding"/>
    <property type="evidence" value="ECO:0007669"/>
    <property type="project" value="UniProtKB-UniRule"/>
</dbReference>
<dbReference type="Gene3D" id="3.40.50.720">
    <property type="entry name" value="NAD(P)-binding Rossmann-like Domain"/>
    <property type="match status" value="1"/>
</dbReference>
<dbReference type="FunFam" id="1.10.10.520:FF:000001">
    <property type="entry name" value="NEDD8-activating enzyme E1 catalytic subunit"/>
    <property type="match status" value="1"/>
</dbReference>
<dbReference type="PROSITE" id="PS00865">
    <property type="entry name" value="UBIQUITIN_ACTIVAT_2"/>
    <property type="match status" value="1"/>
</dbReference>
<evidence type="ECO:0000256" key="10">
    <source>
        <dbReference type="PROSITE-ProRule" id="PRU10132"/>
    </source>
</evidence>
<keyword evidence="6 11" id="KW-0833">Ubl conjugation pathway</keyword>
<dbReference type="InterPro" id="IPR000594">
    <property type="entry name" value="ThiF_NAD_FAD-bd"/>
</dbReference>
<protein>
    <recommendedName>
        <fullName evidence="3 11">NEDD8-activating enzyme E1 catalytic subunit</fullName>
        <ecNumber evidence="8 11">6.2.1.64</ecNumber>
    </recommendedName>
</protein>
<dbReference type="CDD" id="cd01488">
    <property type="entry name" value="Uba3_RUB"/>
    <property type="match status" value="1"/>
</dbReference>
<evidence type="ECO:0000256" key="5">
    <source>
        <dbReference type="ARBA" id="ARBA00022741"/>
    </source>
</evidence>
<comment type="similarity">
    <text evidence="2 11">Belongs to the ubiquitin-activating E1 family. UBA3 subfamily.</text>
</comment>
<dbReference type="GO" id="GO:0005737">
    <property type="term" value="C:cytoplasm"/>
    <property type="evidence" value="ECO:0007669"/>
    <property type="project" value="TreeGrafter"/>
</dbReference>
<evidence type="ECO:0000256" key="4">
    <source>
        <dbReference type="ARBA" id="ARBA00022598"/>
    </source>
</evidence>
<comment type="catalytic activity">
    <reaction evidence="9 11">
        <text>ATP + [NEDD8 protein] + [E1 NEDD8-activating enzyme]-L-cysteine = AMP + diphosphate + [E1 NEDD8-activating enzyme]-S-[NEDD8 protein]-yl-L-cysteine.</text>
        <dbReference type="EC" id="6.2.1.64"/>
    </reaction>
</comment>
<name>A0A1B6F1D8_9HEMI</name>
<comment type="function">
    <text evidence="11">Catalytic subunit of the dimeric E1 enzyme, which activates NEDD8.</text>
</comment>
<dbReference type="SMART" id="SM01181">
    <property type="entry name" value="E2_bind"/>
    <property type="match status" value="1"/>
</dbReference>
<gene>
    <name evidence="13" type="ORF">g.4216</name>
</gene>
<evidence type="ECO:0000256" key="3">
    <source>
        <dbReference type="ARBA" id="ARBA00015203"/>
    </source>
</evidence>
<dbReference type="GO" id="GO:0019781">
    <property type="term" value="F:NEDD8 activating enzyme activity"/>
    <property type="evidence" value="ECO:0007669"/>
    <property type="project" value="UniProtKB-UniRule"/>
</dbReference>
<evidence type="ECO:0000256" key="8">
    <source>
        <dbReference type="ARBA" id="ARBA00023624"/>
    </source>
</evidence>
<dbReference type="InterPro" id="IPR014929">
    <property type="entry name" value="E2-binding"/>
</dbReference>
<comment type="pathway">
    <text evidence="1 11">Protein modification; protein neddylation.</text>
</comment>
<proteinExistence type="inferred from homology"/>
<dbReference type="UniPathway" id="UPA00885"/>
<dbReference type="InterPro" id="IPR023318">
    <property type="entry name" value="Ub_act_enz_dom_a_sf"/>
</dbReference>
<evidence type="ECO:0000256" key="11">
    <source>
        <dbReference type="RuleBase" id="RU368009"/>
    </source>
</evidence>
<dbReference type="Pfam" id="PF08825">
    <property type="entry name" value="E2_bind"/>
    <property type="match status" value="1"/>
</dbReference>
<feature type="active site" description="Glycyl thioester intermediate" evidence="10">
    <location>
        <position position="215"/>
    </location>
</feature>
<dbReference type="AlphaFoldDB" id="A0A1B6F1D8"/>
<feature type="domain" description="E2 binding" evidence="12">
    <location>
        <begin position="350"/>
        <end position="439"/>
    </location>
</feature>
<dbReference type="InterPro" id="IPR045886">
    <property type="entry name" value="ThiF/MoeB/HesA"/>
</dbReference>
<dbReference type="Gene3D" id="1.10.10.520">
    <property type="entry name" value="Ubiquitin activating enzymes (Uba3). Chain: B, domain 2"/>
    <property type="match status" value="1"/>
</dbReference>
<dbReference type="InterPro" id="IPR033127">
    <property type="entry name" value="UBQ-activ_enz_E1_Cys_AS"/>
</dbReference>
<evidence type="ECO:0000256" key="1">
    <source>
        <dbReference type="ARBA" id="ARBA00005032"/>
    </source>
</evidence>
<keyword evidence="4 11" id="KW-0436">Ligase</keyword>
<dbReference type="EC" id="6.2.1.64" evidence="8 11"/>
<dbReference type="Pfam" id="PF00899">
    <property type="entry name" value="ThiF"/>
    <property type="match status" value="1"/>
</dbReference>
<reference evidence="13" key="1">
    <citation type="submission" date="2015-11" db="EMBL/GenBank/DDBJ databases">
        <title>De novo transcriptome assembly of four potential Pierce s Disease insect vectors from Arizona vineyards.</title>
        <authorList>
            <person name="Tassone E.E."/>
        </authorList>
    </citation>
    <scope>NUCLEOTIDE SEQUENCE</scope>
</reference>
<evidence type="ECO:0000256" key="9">
    <source>
        <dbReference type="ARBA" id="ARBA00024626"/>
    </source>
</evidence>
<dbReference type="Gene3D" id="3.10.290.20">
    <property type="entry name" value="Ubiquitin-like 2 activating enzyme e1b. Chain: B, domain 3"/>
    <property type="match status" value="1"/>
</dbReference>
<dbReference type="GO" id="GO:0005634">
    <property type="term" value="C:nucleus"/>
    <property type="evidence" value="ECO:0007669"/>
    <property type="project" value="TreeGrafter"/>
</dbReference>
<keyword evidence="7 11" id="KW-0067">ATP-binding</keyword>
<evidence type="ECO:0000256" key="6">
    <source>
        <dbReference type="ARBA" id="ARBA00022786"/>
    </source>
</evidence>
<evidence type="ECO:0000313" key="13">
    <source>
        <dbReference type="EMBL" id="JAS44005.1"/>
    </source>
</evidence>
<evidence type="ECO:0000256" key="7">
    <source>
        <dbReference type="ARBA" id="ARBA00022840"/>
    </source>
</evidence>
<dbReference type="EMBL" id="GECZ01025764">
    <property type="protein sequence ID" value="JAS44005.1"/>
    <property type="molecule type" value="Transcribed_RNA"/>
</dbReference>
<evidence type="ECO:0000256" key="2">
    <source>
        <dbReference type="ARBA" id="ARBA00006310"/>
    </source>
</evidence>
<keyword evidence="5 11" id="KW-0547">Nucleotide-binding</keyword>
<dbReference type="FunFam" id="3.10.290.20:FF:000001">
    <property type="entry name" value="NEDD8-activating enzyme E1 catalytic subunit, variant"/>
    <property type="match status" value="1"/>
</dbReference>
<dbReference type="GO" id="GO:0045116">
    <property type="term" value="P:protein neddylation"/>
    <property type="evidence" value="ECO:0007669"/>
    <property type="project" value="UniProtKB-UniRule"/>
</dbReference>
<dbReference type="InterPro" id="IPR030468">
    <property type="entry name" value="Uba3_N"/>
</dbReference>